<evidence type="ECO:0000256" key="1">
    <source>
        <dbReference type="ARBA" id="ARBA00001947"/>
    </source>
</evidence>
<dbReference type="CDD" id="cd07324">
    <property type="entry name" value="M48C_Oma1-like"/>
    <property type="match status" value="1"/>
</dbReference>
<dbReference type="PANTHER" id="PTHR22726">
    <property type="entry name" value="METALLOENDOPEPTIDASE OMA1"/>
    <property type="match status" value="1"/>
</dbReference>
<protein>
    <submittedName>
        <fullName evidence="9">M48 family metalloprotease</fullName>
    </submittedName>
</protein>
<dbReference type="RefSeq" id="WP_152710061.1">
    <property type="nucleotide sequence ID" value="NZ_VOSJ01000010.1"/>
</dbReference>
<keyword evidence="2 9" id="KW-0645">Protease</keyword>
<dbReference type="GO" id="GO:0016020">
    <property type="term" value="C:membrane"/>
    <property type="evidence" value="ECO:0007669"/>
    <property type="project" value="TreeGrafter"/>
</dbReference>
<evidence type="ECO:0000313" key="10">
    <source>
        <dbReference type="Proteomes" id="UP000403266"/>
    </source>
</evidence>
<keyword evidence="6 9" id="KW-0482">Metalloprotease</keyword>
<keyword evidence="4" id="KW-0378">Hydrolase</keyword>
<feature type="region of interest" description="Disordered" evidence="7">
    <location>
        <begin position="222"/>
        <end position="243"/>
    </location>
</feature>
<dbReference type="GO" id="GO:0004222">
    <property type="term" value="F:metalloendopeptidase activity"/>
    <property type="evidence" value="ECO:0007669"/>
    <property type="project" value="InterPro"/>
</dbReference>
<evidence type="ECO:0000256" key="6">
    <source>
        <dbReference type="ARBA" id="ARBA00023049"/>
    </source>
</evidence>
<dbReference type="InterPro" id="IPR051156">
    <property type="entry name" value="Mito/Outer_Membr_Metalloprot"/>
</dbReference>
<dbReference type="OrthoDB" id="9810445at2"/>
<dbReference type="Pfam" id="PF01435">
    <property type="entry name" value="Peptidase_M48"/>
    <property type="match status" value="1"/>
</dbReference>
<reference evidence="9 10" key="1">
    <citation type="journal article" date="2019" name="Syst. Appl. Microbiol.">
        <title>Microvirga tunisiensis sp. nov., a root nodule symbiotic bacterium isolated from Lupinus micranthus and L. luteus grown in Northern Tunisia.</title>
        <authorList>
            <person name="Msaddak A."/>
            <person name="Rejili M."/>
            <person name="Duran D."/>
            <person name="Mars M."/>
            <person name="Palacios J.M."/>
            <person name="Ruiz-Argueso T."/>
            <person name="Rey L."/>
            <person name="Imperial J."/>
        </authorList>
    </citation>
    <scope>NUCLEOTIDE SEQUENCE [LARGE SCALE GENOMIC DNA]</scope>
    <source>
        <strain evidence="9 10">Lmie10</strain>
    </source>
</reference>
<name>A0A5N7MD54_9HYPH</name>
<evidence type="ECO:0000256" key="5">
    <source>
        <dbReference type="ARBA" id="ARBA00022833"/>
    </source>
</evidence>
<comment type="caution">
    <text evidence="9">The sequence shown here is derived from an EMBL/GenBank/DDBJ whole genome shotgun (WGS) entry which is preliminary data.</text>
</comment>
<organism evidence="9 10">
    <name type="scientific">Microvirga tunisiensis</name>
    <dbReference type="NCBI Taxonomy" id="2108360"/>
    <lineage>
        <taxon>Bacteria</taxon>
        <taxon>Pseudomonadati</taxon>
        <taxon>Pseudomonadota</taxon>
        <taxon>Alphaproteobacteria</taxon>
        <taxon>Hyphomicrobiales</taxon>
        <taxon>Methylobacteriaceae</taxon>
        <taxon>Microvirga</taxon>
    </lineage>
</organism>
<dbReference type="PROSITE" id="PS51782">
    <property type="entry name" value="LYSM"/>
    <property type="match status" value="1"/>
</dbReference>
<dbReference type="PANTHER" id="PTHR22726:SF1">
    <property type="entry name" value="METALLOENDOPEPTIDASE OMA1, MITOCHONDRIAL"/>
    <property type="match status" value="1"/>
</dbReference>
<proteinExistence type="predicted"/>
<feature type="domain" description="LysM" evidence="8">
    <location>
        <begin position="431"/>
        <end position="477"/>
    </location>
</feature>
<dbReference type="InterPro" id="IPR018392">
    <property type="entry name" value="LysM"/>
</dbReference>
<evidence type="ECO:0000256" key="2">
    <source>
        <dbReference type="ARBA" id="ARBA00022670"/>
    </source>
</evidence>
<evidence type="ECO:0000313" key="9">
    <source>
        <dbReference type="EMBL" id="MPR24687.1"/>
    </source>
</evidence>
<gene>
    <name evidence="9" type="ORF">FS320_05440</name>
</gene>
<comment type="cofactor">
    <cofactor evidence="1">
        <name>Zn(2+)</name>
        <dbReference type="ChEBI" id="CHEBI:29105"/>
    </cofactor>
</comment>
<evidence type="ECO:0000256" key="4">
    <source>
        <dbReference type="ARBA" id="ARBA00022801"/>
    </source>
</evidence>
<accession>A0A5N7MD54</accession>
<evidence type="ECO:0000256" key="3">
    <source>
        <dbReference type="ARBA" id="ARBA00022723"/>
    </source>
</evidence>
<dbReference type="InterPro" id="IPR001915">
    <property type="entry name" value="Peptidase_M48"/>
</dbReference>
<dbReference type="GO" id="GO:0051603">
    <property type="term" value="P:proteolysis involved in protein catabolic process"/>
    <property type="evidence" value="ECO:0007669"/>
    <property type="project" value="TreeGrafter"/>
</dbReference>
<keyword evidence="5" id="KW-0862">Zinc</keyword>
<keyword evidence="10" id="KW-1185">Reference proteome</keyword>
<feature type="compositionally biased region" description="Polar residues" evidence="7">
    <location>
        <begin position="223"/>
        <end position="234"/>
    </location>
</feature>
<dbReference type="GO" id="GO:0046872">
    <property type="term" value="F:metal ion binding"/>
    <property type="evidence" value="ECO:0007669"/>
    <property type="project" value="UniProtKB-KW"/>
</dbReference>
<sequence>MNSKSASRFWGRFSSLRILASVMLGTLVAGCSGFGGDISLPANAPRVIGPDRDRDHIRLVRAFGGEGRAPQLQQMLTDVTNRLVMATDRPDEAFQVTILNSPVVNAFALPNGRLYVTRGLLALANDTSEVAAVLSHEIAHVTLRHATQRSELQARSDLIEHVAENVLNDAEEAAVAQSQARSTLASFSRAQELEADQTGVKVLARAGFDPFGAPRFLTALGRSGTSSDASTAERNASHPRTDDRVARALQAARRTGMQGTGETGHLAYLTALDSLSYGDDPADGVVKGRRFIHSRLGVAFEAPEGFTLENTSQAVLGASGDGERRLLFDAADTPEGQSLEDVLRSTWTDTVEPGTLTTGTVNGLPVVTALSNGKEWTFRLSAIRIGNTTYRLIMATRGNRGDLEGIFQQTLNSVRQVQPDEARRIRPLKLQIVTAQRGDTAQTLAARMPIDRALEKFLLLNGLDRNAALKVGERYKIVVE</sequence>
<evidence type="ECO:0000259" key="8">
    <source>
        <dbReference type="PROSITE" id="PS51782"/>
    </source>
</evidence>
<dbReference type="Proteomes" id="UP000403266">
    <property type="component" value="Unassembled WGS sequence"/>
</dbReference>
<dbReference type="Gene3D" id="3.30.2010.10">
    <property type="entry name" value="Metalloproteases ('zincins'), catalytic domain"/>
    <property type="match status" value="1"/>
</dbReference>
<evidence type="ECO:0000256" key="7">
    <source>
        <dbReference type="SAM" id="MobiDB-lite"/>
    </source>
</evidence>
<keyword evidence="3" id="KW-0479">Metal-binding</keyword>
<dbReference type="AlphaFoldDB" id="A0A5N7MD54"/>
<dbReference type="PROSITE" id="PS51257">
    <property type="entry name" value="PROKAR_LIPOPROTEIN"/>
    <property type="match status" value="1"/>
</dbReference>
<dbReference type="EMBL" id="VOSK01000009">
    <property type="protein sequence ID" value="MPR24687.1"/>
    <property type="molecule type" value="Genomic_DNA"/>
</dbReference>